<dbReference type="RefSeq" id="WP_085494459.1">
    <property type="nucleotide sequence ID" value="NZ_FXAZ01000002.1"/>
</dbReference>
<evidence type="ECO:0000313" key="1">
    <source>
        <dbReference type="EMBL" id="SMG38132.1"/>
    </source>
</evidence>
<keyword evidence="2" id="KW-1185">Reference proteome</keyword>
<reference evidence="1 2" key="1">
    <citation type="submission" date="2017-04" db="EMBL/GenBank/DDBJ databases">
        <authorList>
            <person name="Afonso C.L."/>
            <person name="Miller P.J."/>
            <person name="Scott M.A."/>
            <person name="Spackman E."/>
            <person name="Goraichik I."/>
            <person name="Dimitrov K.M."/>
            <person name="Suarez D.L."/>
            <person name="Swayne D.E."/>
        </authorList>
    </citation>
    <scope>NUCLEOTIDE SEQUENCE [LARGE SCALE GENOMIC DNA]</scope>
    <source>
        <strain evidence="1 2">11</strain>
    </source>
</reference>
<dbReference type="Proteomes" id="UP000193834">
    <property type="component" value="Unassembled WGS sequence"/>
</dbReference>
<dbReference type="AlphaFoldDB" id="A0A1X7KAJ5"/>
<sequence>MPFEIKDGGLWKNPKKIYSRDSGAWKPVKVLYAKDKTTWKMVSNYLQPLKPIKMYASLGSSIGNGGRYYYEFSHTDFVRMYAQGPNASASMRTSIPIDLTGRTNLTVKISTRQNNSSTFGYCRITLTREKNAYANNLGLLSYDYSNVDVESDLITFDVTGINEPVYINVFSCNTPNASNSITRHVDLIEVTVDNVIIYSGAGTDNFIMPLRKGYSAGGNITLNSDNLKLEIYSSYSQIAVVSVHPMKVSSSTQQVEWSGTGGGIWSYGSLISNIDPDGKFSTYTERTSNSGGWDRKFNSLQTYSVSQPEFIRLHCYSDSSASYNFSVNLYTLGTTKKNFWKPSDIDCFI</sequence>
<name>A0A1X7KAJ5_9BACL</name>
<proteinExistence type="predicted"/>
<dbReference type="STRING" id="1852522.SAMN06295960_2278"/>
<organism evidence="1 2">
    <name type="scientific">Paenibacillus aquistagni</name>
    <dbReference type="NCBI Taxonomy" id="1852522"/>
    <lineage>
        <taxon>Bacteria</taxon>
        <taxon>Bacillati</taxon>
        <taxon>Bacillota</taxon>
        <taxon>Bacilli</taxon>
        <taxon>Bacillales</taxon>
        <taxon>Paenibacillaceae</taxon>
        <taxon>Paenibacillus</taxon>
    </lineage>
</organism>
<protein>
    <submittedName>
        <fullName evidence="1">Uncharacterized protein</fullName>
    </submittedName>
</protein>
<gene>
    <name evidence="1" type="ORF">SAMN06295960_2278</name>
</gene>
<accession>A0A1X7KAJ5</accession>
<dbReference type="EMBL" id="FXAZ01000002">
    <property type="protein sequence ID" value="SMG38132.1"/>
    <property type="molecule type" value="Genomic_DNA"/>
</dbReference>
<evidence type="ECO:0000313" key="2">
    <source>
        <dbReference type="Proteomes" id="UP000193834"/>
    </source>
</evidence>